<evidence type="ECO:0000256" key="1">
    <source>
        <dbReference type="SAM" id="Phobius"/>
    </source>
</evidence>
<organism evidence="3 4">
    <name type="scientific">Flavobacterium aquicola</name>
    <dbReference type="NCBI Taxonomy" id="1682742"/>
    <lineage>
        <taxon>Bacteria</taxon>
        <taxon>Pseudomonadati</taxon>
        <taxon>Bacteroidota</taxon>
        <taxon>Flavobacteriia</taxon>
        <taxon>Flavobacteriales</taxon>
        <taxon>Flavobacteriaceae</taxon>
        <taxon>Flavobacterium</taxon>
    </lineage>
</organism>
<dbReference type="AlphaFoldDB" id="A0A3E0EK46"/>
<dbReference type="EMBL" id="QUNI01000006">
    <property type="protein sequence ID" value="REG98607.1"/>
    <property type="molecule type" value="Genomic_DNA"/>
</dbReference>
<dbReference type="GO" id="GO:0016020">
    <property type="term" value="C:membrane"/>
    <property type="evidence" value="ECO:0007669"/>
    <property type="project" value="TreeGrafter"/>
</dbReference>
<keyword evidence="1" id="KW-0472">Membrane</keyword>
<feature type="transmembrane region" description="Helical" evidence="1">
    <location>
        <begin position="225"/>
        <end position="243"/>
    </location>
</feature>
<keyword evidence="1" id="KW-0812">Transmembrane</keyword>
<feature type="transmembrane region" description="Helical" evidence="1">
    <location>
        <begin position="86"/>
        <end position="104"/>
    </location>
</feature>
<dbReference type="GO" id="GO:0000271">
    <property type="term" value="P:polysaccharide biosynthetic process"/>
    <property type="evidence" value="ECO:0007669"/>
    <property type="project" value="TreeGrafter"/>
</dbReference>
<keyword evidence="4" id="KW-1185">Reference proteome</keyword>
<evidence type="ECO:0000313" key="3">
    <source>
        <dbReference type="EMBL" id="REG98607.1"/>
    </source>
</evidence>
<name>A0A3E0EK46_9FLAO</name>
<keyword evidence="1" id="KW-1133">Transmembrane helix</keyword>
<dbReference type="PANTHER" id="PTHR23028">
    <property type="entry name" value="ACETYLTRANSFERASE"/>
    <property type="match status" value="1"/>
</dbReference>
<evidence type="ECO:0000313" key="4">
    <source>
        <dbReference type="Proteomes" id="UP000257136"/>
    </source>
</evidence>
<feature type="domain" description="Acyltransferase 3" evidence="2">
    <location>
        <begin position="6"/>
        <end position="334"/>
    </location>
</feature>
<dbReference type="PANTHER" id="PTHR23028:SF53">
    <property type="entry name" value="ACYL_TRANSF_3 DOMAIN-CONTAINING PROTEIN"/>
    <property type="match status" value="1"/>
</dbReference>
<dbReference type="OrthoDB" id="290051at2"/>
<accession>A0A3E0EK46</accession>
<sequence>MKKIPNLTALRFFLALLVVLYHIPQFCEHRGFPFFDSLAFLHKGQEAVYLFFSLSGFLIIRQLYIEKTTENTIFLVPFFLRRILRIWPLYYLILFFGFLYYRVVLPYFGFPFENNYNLTEGILLSITFFPNIFATYKPGGIIEILWSIGIEEQFYLFIAPLFFLLPSKKTLPFLALFTGVYFAVFFSESIPFLSDYKMFFFYFSFSGICSILLLKPVFSEILQKSRILIFAVFLIYLSTSLFSDNLSKPIYHLFSMILFGLTIGSLSTKPIAFLENKPLNYLGNISYGIYVFHAIAMQFAGLLYLKLNIHSKLPAVLSILLFNILVLAITIIVSHFSYTYYESYFLGLKHKFRVQKANQISPQS</sequence>
<feature type="transmembrane region" description="Helical" evidence="1">
    <location>
        <begin position="287"/>
        <end position="305"/>
    </location>
</feature>
<protein>
    <submittedName>
        <fullName evidence="3">Peptidoglycan/LPS O-acetylase OafA/YrhL</fullName>
    </submittedName>
</protein>
<gene>
    <name evidence="3" type="ORF">C8P67_106215</name>
</gene>
<comment type="caution">
    <text evidence="3">The sequence shown here is derived from an EMBL/GenBank/DDBJ whole genome shotgun (WGS) entry which is preliminary data.</text>
</comment>
<feature type="transmembrane region" description="Helical" evidence="1">
    <location>
        <begin position="48"/>
        <end position="65"/>
    </location>
</feature>
<dbReference type="Proteomes" id="UP000257136">
    <property type="component" value="Unassembled WGS sequence"/>
</dbReference>
<feature type="transmembrane region" description="Helical" evidence="1">
    <location>
        <begin position="250"/>
        <end position="267"/>
    </location>
</feature>
<evidence type="ECO:0000259" key="2">
    <source>
        <dbReference type="Pfam" id="PF01757"/>
    </source>
</evidence>
<dbReference type="InterPro" id="IPR002656">
    <property type="entry name" value="Acyl_transf_3_dom"/>
</dbReference>
<feature type="transmembrane region" description="Helical" evidence="1">
    <location>
        <begin position="317"/>
        <end position="338"/>
    </location>
</feature>
<feature type="transmembrane region" description="Helical" evidence="1">
    <location>
        <begin position="199"/>
        <end position="219"/>
    </location>
</feature>
<proteinExistence type="predicted"/>
<dbReference type="RefSeq" id="WP_147298231.1">
    <property type="nucleotide sequence ID" value="NZ_QUNI01000006.1"/>
</dbReference>
<dbReference type="Pfam" id="PF01757">
    <property type="entry name" value="Acyl_transf_3"/>
    <property type="match status" value="1"/>
</dbReference>
<reference evidence="3 4" key="1">
    <citation type="submission" date="2018-08" db="EMBL/GenBank/DDBJ databases">
        <title>Genomic Encyclopedia of Archaeal and Bacterial Type Strains, Phase II (KMG-II): from individual species to whole genera.</title>
        <authorList>
            <person name="Goeker M."/>
        </authorList>
    </citation>
    <scope>NUCLEOTIDE SEQUENCE [LARGE SCALE GENOMIC DNA]</scope>
    <source>
        <strain evidence="3 4">DSM 100880</strain>
    </source>
</reference>
<feature type="transmembrane region" description="Helical" evidence="1">
    <location>
        <begin position="171"/>
        <end position="187"/>
    </location>
</feature>
<dbReference type="InterPro" id="IPR050879">
    <property type="entry name" value="Acyltransferase_3"/>
</dbReference>
<dbReference type="GO" id="GO:0016747">
    <property type="term" value="F:acyltransferase activity, transferring groups other than amino-acyl groups"/>
    <property type="evidence" value="ECO:0007669"/>
    <property type="project" value="InterPro"/>
</dbReference>